<evidence type="ECO:0000259" key="11">
    <source>
        <dbReference type="SMART" id="SM00387"/>
    </source>
</evidence>
<feature type="transmembrane region" description="Helical" evidence="10">
    <location>
        <begin position="32"/>
        <end position="50"/>
    </location>
</feature>
<feature type="transmembrane region" description="Helical" evidence="10">
    <location>
        <begin position="90"/>
        <end position="113"/>
    </location>
</feature>
<dbReference type="GO" id="GO:0016020">
    <property type="term" value="C:membrane"/>
    <property type="evidence" value="ECO:0007669"/>
    <property type="project" value="InterPro"/>
</dbReference>
<feature type="transmembrane region" description="Helical" evidence="10">
    <location>
        <begin position="62"/>
        <end position="84"/>
    </location>
</feature>
<evidence type="ECO:0000256" key="4">
    <source>
        <dbReference type="ARBA" id="ARBA00022679"/>
    </source>
</evidence>
<gene>
    <name evidence="12" type="ORF">JD292_11785</name>
</gene>
<evidence type="ECO:0000256" key="3">
    <source>
        <dbReference type="ARBA" id="ARBA00022553"/>
    </source>
</evidence>
<keyword evidence="10" id="KW-0812">Transmembrane</keyword>
<dbReference type="InterPro" id="IPR036890">
    <property type="entry name" value="HATPase_C_sf"/>
</dbReference>
<dbReference type="Gene3D" id="3.30.565.10">
    <property type="entry name" value="Histidine kinase-like ATPase, C-terminal domain"/>
    <property type="match status" value="1"/>
</dbReference>
<dbReference type="Proteomes" id="UP000618733">
    <property type="component" value="Unassembled WGS sequence"/>
</dbReference>
<dbReference type="GO" id="GO:0000155">
    <property type="term" value="F:phosphorelay sensor kinase activity"/>
    <property type="evidence" value="ECO:0007669"/>
    <property type="project" value="InterPro"/>
</dbReference>
<dbReference type="CDD" id="cd16917">
    <property type="entry name" value="HATPase_UhpB-NarQ-NarX-like"/>
    <property type="match status" value="1"/>
</dbReference>
<keyword evidence="7" id="KW-0067">ATP-binding</keyword>
<dbReference type="AlphaFoldDB" id="A0A934QDY5"/>
<keyword evidence="5" id="KW-0547">Nucleotide-binding</keyword>
<dbReference type="InterPro" id="IPR003594">
    <property type="entry name" value="HATPase_dom"/>
</dbReference>
<dbReference type="SMART" id="SM00387">
    <property type="entry name" value="HATPase_c"/>
    <property type="match status" value="1"/>
</dbReference>
<evidence type="ECO:0000256" key="7">
    <source>
        <dbReference type="ARBA" id="ARBA00022840"/>
    </source>
</evidence>
<dbReference type="PANTHER" id="PTHR24421:SF10">
    <property type="entry name" value="NITRATE_NITRITE SENSOR PROTEIN NARQ"/>
    <property type="match status" value="1"/>
</dbReference>
<dbReference type="SUPFAM" id="SSF55874">
    <property type="entry name" value="ATPase domain of HSP90 chaperone/DNA topoisomerase II/histidine kinase"/>
    <property type="match status" value="1"/>
</dbReference>
<evidence type="ECO:0000256" key="6">
    <source>
        <dbReference type="ARBA" id="ARBA00022777"/>
    </source>
</evidence>
<reference evidence="12" key="1">
    <citation type="submission" date="2020-12" db="EMBL/GenBank/DDBJ databases">
        <title>Leucobacter sp. CAS2, isolated from Chromium sludge.</title>
        <authorList>
            <person name="Xu Z."/>
        </authorList>
    </citation>
    <scope>NUCLEOTIDE SEQUENCE</scope>
    <source>
        <strain evidence="12">CSA2</strain>
    </source>
</reference>
<dbReference type="EC" id="2.7.13.3" evidence="2"/>
<keyword evidence="10" id="KW-0472">Membrane</keyword>
<feature type="compositionally biased region" description="Low complexity" evidence="9">
    <location>
        <begin position="10"/>
        <end position="22"/>
    </location>
</feature>
<dbReference type="InterPro" id="IPR050482">
    <property type="entry name" value="Sensor_HK_TwoCompSys"/>
</dbReference>
<evidence type="ECO:0000256" key="2">
    <source>
        <dbReference type="ARBA" id="ARBA00012438"/>
    </source>
</evidence>
<keyword evidence="3" id="KW-0597">Phosphoprotein</keyword>
<dbReference type="GO" id="GO:0005524">
    <property type="term" value="F:ATP binding"/>
    <property type="evidence" value="ECO:0007669"/>
    <property type="project" value="UniProtKB-KW"/>
</dbReference>
<organism evidence="12 13">
    <name type="scientific">Leucobacter edaphi</name>
    <dbReference type="NCBI Taxonomy" id="2796472"/>
    <lineage>
        <taxon>Bacteria</taxon>
        <taxon>Bacillati</taxon>
        <taxon>Actinomycetota</taxon>
        <taxon>Actinomycetes</taxon>
        <taxon>Micrococcales</taxon>
        <taxon>Microbacteriaceae</taxon>
        <taxon>Leucobacter</taxon>
    </lineage>
</organism>
<evidence type="ECO:0000256" key="8">
    <source>
        <dbReference type="ARBA" id="ARBA00023012"/>
    </source>
</evidence>
<evidence type="ECO:0000256" key="5">
    <source>
        <dbReference type="ARBA" id="ARBA00022741"/>
    </source>
</evidence>
<dbReference type="PANTHER" id="PTHR24421">
    <property type="entry name" value="NITRATE/NITRITE SENSOR PROTEIN NARX-RELATED"/>
    <property type="match status" value="1"/>
</dbReference>
<dbReference type="Gene3D" id="1.20.5.1930">
    <property type="match status" value="1"/>
</dbReference>
<proteinExistence type="predicted"/>
<feature type="region of interest" description="Disordered" evidence="9">
    <location>
        <begin position="1"/>
        <end position="25"/>
    </location>
</feature>
<feature type="transmembrane region" description="Helical" evidence="10">
    <location>
        <begin position="125"/>
        <end position="145"/>
    </location>
</feature>
<evidence type="ECO:0000256" key="10">
    <source>
        <dbReference type="SAM" id="Phobius"/>
    </source>
</evidence>
<dbReference type="Pfam" id="PF02518">
    <property type="entry name" value="HATPase_c"/>
    <property type="match status" value="1"/>
</dbReference>
<dbReference type="EMBL" id="JAEHOI010000011">
    <property type="protein sequence ID" value="MBK0422753.1"/>
    <property type="molecule type" value="Genomic_DNA"/>
</dbReference>
<keyword evidence="10" id="KW-1133">Transmembrane helix</keyword>
<dbReference type="InterPro" id="IPR011712">
    <property type="entry name" value="Sig_transdc_His_kin_sub3_dim/P"/>
</dbReference>
<evidence type="ECO:0000256" key="9">
    <source>
        <dbReference type="SAM" id="MobiDB-lite"/>
    </source>
</evidence>
<protein>
    <recommendedName>
        <fullName evidence="2">histidine kinase</fullName>
        <ecNumber evidence="2">2.7.13.3</ecNumber>
    </recommendedName>
</protein>
<dbReference type="Pfam" id="PF07730">
    <property type="entry name" value="HisKA_3"/>
    <property type="match status" value="1"/>
</dbReference>
<name>A0A934QDY5_9MICO</name>
<accession>A0A934QDY5</accession>
<sequence>MKPSAGTEPSGAQHAAASGAAAPRPTTGRFSLLTRAILATVVFCGLWLSVVPPGGDRAMQLAIGGAAVVAAVASTRFPLIGTLVAGVATAAAWALGITADPFLLASIGIATIAERRGERRFPMGVVIGGAVLALLTLTVQVGPAIRGQETLWRGLLLGVIVVSGAWAIGVRTRQVKDQAAEQARAVERLSVARDVHDVLSHSLSTIGVQAGVAAHVEALPESQLRSTLQQIETQSRASLQELRALLHDQRSGPGAPGDSSPSLATQLQHTAEAAERSGLRVTLRTSGELARLSREAQAAIHRIAQEATTNAIRHADASELTINVTAADRSVEIRVADNGIGTGTLAEAGTGPHPRDGHGLTGMRERAALLGGALHIDSSDGFVVHATIPVDVLDSPADPSDSERSAP</sequence>
<keyword evidence="8" id="KW-0902">Two-component regulatory system</keyword>
<comment type="caution">
    <text evidence="12">The sequence shown here is derived from an EMBL/GenBank/DDBJ whole genome shotgun (WGS) entry which is preliminary data.</text>
</comment>
<evidence type="ECO:0000313" key="13">
    <source>
        <dbReference type="Proteomes" id="UP000618733"/>
    </source>
</evidence>
<keyword evidence="13" id="KW-1185">Reference proteome</keyword>
<evidence type="ECO:0000313" key="12">
    <source>
        <dbReference type="EMBL" id="MBK0422753.1"/>
    </source>
</evidence>
<evidence type="ECO:0000256" key="1">
    <source>
        <dbReference type="ARBA" id="ARBA00000085"/>
    </source>
</evidence>
<feature type="domain" description="Histidine kinase/HSP90-like ATPase" evidence="11">
    <location>
        <begin position="295"/>
        <end position="392"/>
    </location>
</feature>
<keyword evidence="6 12" id="KW-0418">Kinase</keyword>
<feature type="transmembrane region" description="Helical" evidence="10">
    <location>
        <begin position="151"/>
        <end position="170"/>
    </location>
</feature>
<dbReference type="GO" id="GO:0046983">
    <property type="term" value="F:protein dimerization activity"/>
    <property type="evidence" value="ECO:0007669"/>
    <property type="project" value="InterPro"/>
</dbReference>
<comment type="catalytic activity">
    <reaction evidence="1">
        <text>ATP + protein L-histidine = ADP + protein N-phospho-L-histidine.</text>
        <dbReference type="EC" id="2.7.13.3"/>
    </reaction>
</comment>
<keyword evidence="4" id="KW-0808">Transferase</keyword>
<dbReference type="RefSeq" id="WP_200132940.1">
    <property type="nucleotide sequence ID" value="NZ_JAEHOI010000011.1"/>
</dbReference>